<gene>
    <name evidence="3" type="ORF">EBB79_09565</name>
</gene>
<accession>A0A3T0N247</accession>
<evidence type="ECO:0000259" key="2">
    <source>
        <dbReference type="Pfam" id="PF13763"/>
    </source>
</evidence>
<dbReference type="InterPro" id="IPR025430">
    <property type="entry name" value="DUF4167"/>
</dbReference>
<dbReference type="RefSeq" id="WP_127748656.1">
    <property type="nucleotide sequence ID" value="NZ_CP033219.1"/>
</dbReference>
<feature type="region of interest" description="Disordered" evidence="1">
    <location>
        <begin position="78"/>
        <end position="240"/>
    </location>
</feature>
<dbReference type="OrthoDB" id="9816310at2"/>
<evidence type="ECO:0000313" key="3">
    <source>
        <dbReference type="EMBL" id="AZV78096.1"/>
    </source>
</evidence>
<feature type="domain" description="DUF4167" evidence="2">
    <location>
        <begin position="7"/>
        <end position="83"/>
    </location>
</feature>
<dbReference type="KEGG" id="sedi:EBB79_09565"/>
<name>A0A3T0N247_9RHOB</name>
<feature type="compositionally biased region" description="Low complexity" evidence="1">
    <location>
        <begin position="137"/>
        <end position="146"/>
    </location>
</feature>
<keyword evidence="4" id="KW-1185">Reference proteome</keyword>
<feature type="compositionally biased region" description="Basic and acidic residues" evidence="1">
    <location>
        <begin position="78"/>
        <end position="123"/>
    </location>
</feature>
<dbReference type="EMBL" id="CP033219">
    <property type="protein sequence ID" value="AZV78096.1"/>
    <property type="molecule type" value="Genomic_DNA"/>
</dbReference>
<protein>
    <submittedName>
        <fullName evidence="3">DUF4167 domain-containing protein</fullName>
    </submittedName>
</protein>
<proteinExistence type="predicted"/>
<dbReference type="AlphaFoldDB" id="A0A3T0N247"/>
<evidence type="ECO:0000313" key="4">
    <source>
        <dbReference type="Proteomes" id="UP000283063"/>
    </source>
</evidence>
<evidence type="ECO:0000256" key="1">
    <source>
        <dbReference type="SAM" id="MobiDB-lite"/>
    </source>
</evidence>
<reference evidence="3 4" key="1">
    <citation type="submission" date="2018-10" db="EMBL/GenBank/DDBJ databases">
        <title>Parasedimentitalea marina sp. nov., a psychrophilic bacterium isolated from deep seawater of the New Britain Trench.</title>
        <authorList>
            <person name="Cao J."/>
        </authorList>
    </citation>
    <scope>NUCLEOTIDE SEQUENCE [LARGE SCALE GENOMIC DNA]</scope>
    <source>
        <strain evidence="3 4">W43</strain>
    </source>
</reference>
<feature type="region of interest" description="Disordered" evidence="1">
    <location>
        <begin position="1"/>
        <end position="42"/>
    </location>
</feature>
<feature type="compositionally biased region" description="Low complexity" evidence="1">
    <location>
        <begin position="203"/>
        <end position="213"/>
    </location>
</feature>
<feature type="compositionally biased region" description="Basic residues" evidence="1">
    <location>
        <begin position="1"/>
        <end position="14"/>
    </location>
</feature>
<feature type="compositionally biased region" description="Low complexity" evidence="1">
    <location>
        <begin position="221"/>
        <end position="237"/>
    </location>
</feature>
<organism evidence="3 4">
    <name type="scientific">Parasedimentitalea marina</name>
    <dbReference type="NCBI Taxonomy" id="2483033"/>
    <lineage>
        <taxon>Bacteria</taxon>
        <taxon>Pseudomonadati</taxon>
        <taxon>Pseudomonadota</taxon>
        <taxon>Alphaproteobacteria</taxon>
        <taxon>Rhodobacterales</taxon>
        <taxon>Paracoccaceae</taxon>
        <taxon>Parasedimentitalea</taxon>
    </lineage>
</organism>
<feature type="compositionally biased region" description="Basic residues" evidence="1">
    <location>
        <begin position="171"/>
        <end position="184"/>
    </location>
</feature>
<sequence length="281" mass="31093">MRSSKSRSRSKSNRNRPAGGGNVVNRVFDSSGPEGKVRGTPQQIIDKYNQLARDAQLGSDRVAVENFQQHAEHYMRMLGEAQREQDARREEQERQNRDRQAERDRERVERQEREAAARNDAAARNEPVSAPRPAPSDDPAGAPQPDVLDMSSPVEASGDSGLVETPESKPKKQSTRRPRTRKPAPKPQEPVADKAAGEPAAMKAETPAAPVAPKVEKKPAKAAAPKAEAPAAPVAPKLKSQSPRLLRLRLKHQRSLPLNLVMRPKRLSKFFYETLKKAPVQ</sequence>
<dbReference type="Pfam" id="PF13763">
    <property type="entry name" value="DUF4167"/>
    <property type="match status" value="1"/>
</dbReference>
<dbReference type="Proteomes" id="UP000283063">
    <property type="component" value="Chromosome"/>
</dbReference>